<dbReference type="SUPFAM" id="SSF48619">
    <property type="entry name" value="Phospholipase A2, PLA2"/>
    <property type="match status" value="2"/>
</dbReference>
<accession>Q8BL71</accession>
<reference evidence="3" key="4">
    <citation type="journal article" date="2001" name="Nature">
        <title>Functional annotation of a full-length mouse cDNA collection.</title>
        <authorList>
            <consortium name="The RIKEN Genome Exploration Research Group Phase II Team and the FANTOM Consortium"/>
        </authorList>
    </citation>
    <scope>NUCLEOTIDE SEQUENCE</scope>
    <source>
        <strain evidence="3">C57BL/6J</strain>
        <tissue evidence="3">Corpora quadrigemina</tissue>
    </source>
</reference>
<dbReference type="GO" id="GO:0006644">
    <property type="term" value="P:phospholipid metabolic process"/>
    <property type="evidence" value="ECO:0007669"/>
    <property type="project" value="InterPro"/>
</dbReference>
<dbReference type="GO" id="GO:0004623">
    <property type="term" value="F:phospholipase A2 activity"/>
    <property type="evidence" value="ECO:0007669"/>
    <property type="project" value="InterPro"/>
</dbReference>
<dbReference type="PANTHER" id="PTHR12253">
    <property type="entry name" value="RH14732P"/>
    <property type="match status" value="1"/>
</dbReference>
<sequence length="218" mass="24728">MSWTAEGRLLYKVGIYELLHSIQAPAPLCSLSLHAGVFHGPDLCCREHDQCPQTISPLQYNYGIRNFRFHTISHCDCDARCRAYGSTPLAHLRPRTYYNASWKAEATSYTPSPQSPAPSKHPQKRGPQQTQARRHSTTTTTPFQTPAISSRPDMIPRGQPGVPHLGFQDGPKHQSAHRVCRSLRHLDQCEHQIKPQETKFHLLNSAQMPLFHCDCTRR</sequence>
<evidence type="ECO:0000313" key="4">
    <source>
        <dbReference type="MGI" id="MGI:2444945"/>
    </source>
</evidence>
<dbReference type="InterPro" id="IPR036444">
    <property type="entry name" value="PLipase_A2_dom_sf"/>
</dbReference>
<reference evidence="3" key="6">
    <citation type="journal article" date="2002" name="Nature">
        <title>Analysis of the mouse transcriptome based on functional annotation of 60,770 full-length cDNAs.</title>
        <authorList>
            <consortium name="The FANTOM Consortium and the RIKEN Genome Exploration Research Group Phase I and II Team"/>
        </authorList>
    </citation>
    <scope>NUCLEOTIDE SEQUENCE</scope>
    <source>
        <strain evidence="3">C57BL/6J</strain>
        <tissue evidence="3">Corpora quadrigemina</tissue>
    </source>
</reference>
<name>Q8BL71_MOUSE</name>
<dbReference type="MGI" id="MGI:2444945">
    <property type="gene designation" value="Pla2g3"/>
</dbReference>
<feature type="domain" description="Phospholipase A2-like central" evidence="2">
    <location>
        <begin position="35"/>
        <end position="83"/>
    </location>
</feature>
<dbReference type="AGR" id="MGI:2444945"/>
<reference evidence="3" key="3">
    <citation type="journal article" date="2000" name="Genome Res.">
        <title>RIKEN integrated sequence analysis (RISA) system--384-format sequencing pipeline with 384 multicapillary sequencer.</title>
        <authorList>
            <person name="Shibata K."/>
            <person name="Itoh M."/>
            <person name="Aizawa K."/>
            <person name="Nagaoka S."/>
            <person name="Sasaki N."/>
            <person name="Carninci P."/>
            <person name="Konno H."/>
            <person name="Akiyama J."/>
            <person name="Nishi K."/>
            <person name="Kitsunai T."/>
            <person name="Tashiro H."/>
            <person name="Itoh M."/>
            <person name="Sumi N."/>
            <person name="Ishii Y."/>
            <person name="Nakamura S."/>
            <person name="Hazama M."/>
            <person name="Nishine T."/>
            <person name="Harada A."/>
            <person name="Yamamoto R."/>
            <person name="Matsumoto H."/>
            <person name="Sakaguchi S."/>
            <person name="Ikegami T."/>
            <person name="Kashiwagi K."/>
            <person name="Fujiwake S."/>
            <person name="Inoue K."/>
            <person name="Togawa Y."/>
            <person name="Izawa M."/>
            <person name="Ohara E."/>
            <person name="Watahiki M."/>
            <person name="Yoneda Y."/>
            <person name="Ishikawa T."/>
            <person name="Ozawa K."/>
            <person name="Tanaka T."/>
            <person name="Matsuura S."/>
            <person name="Kawai J."/>
            <person name="Okazaki Y."/>
            <person name="Muramatsu M."/>
            <person name="Inoue Y."/>
            <person name="Kira A."/>
            <person name="Hayashizaki Y."/>
        </authorList>
    </citation>
    <scope>NUCLEOTIDE SEQUENCE</scope>
    <source>
        <strain evidence="3">C57BL/6J</strain>
        <tissue evidence="3">Corpora quadrigemina</tissue>
    </source>
</reference>
<reference evidence="3" key="8">
    <citation type="journal article" date="2005" name="Science">
        <title>Antisense Transcription in the Mammalian Transcriptome.</title>
        <authorList>
            <consortium name="RIKEN Genome Exploration Research Group and Genome Science Group (Genome Network Project Core Group) and the FANTOM Consortium"/>
        </authorList>
    </citation>
    <scope>NUCLEOTIDE SEQUENCE</scope>
    <source>
        <strain evidence="3">C57BL/6J</strain>
        <tissue evidence="3">Corpora quadrigemina</tissue>
    </source>
</reference>
<dbReference type="AlphaFoldDB" id="Q8BL71"/>
<feature type="region of interest" description="Disordered" evidence="1">
    <location>
        <begin position="108"/>
        <end position="173"/>
    </location>
</feature>
<dbReference type="InterPro" id="IPR016090">
    <property type="entry name" value="PLA2-like_dom"/>
</dbReference>
<feature type="domain" description="Phospholipase A2-like central" evidence="2">
    <location>
        <begin position="174"/>
        <end position="217"/>
    </location>
</feature>
<reference evidence="3" key="7">
    <citation type="journal article" date="2005" name="Science">
        <title>The Transcriptional Landscape of the Mammalian Genome.</title>
        <authorList>
            <consortium name="The FANTOM Consortium"/>
            <consortium name="Riken Genome Exploration Research Group and Genome Science Group (Genome Network Project Core Group)"/>
        </authorList>
    </citation>
    <scope>NUCLEOTIDE SEQUENCE</scope>
    <source>
        <strain evidence="3">C57BL/6J</strain>
        <tissue evidence="3">Corpora quadrigemina</tissue>
    </source>
</reference>
<organism evidence="3">
    <name type="scientific">Mus musculus</name>
    <name type="common">Mouse</name>
    <dbReference type="NCBI Taxonomy" id="10090"/>
    <lineage>
        <taxon>Eukaryota</taxon>
        <taxon>Metazoa</taxon>
        <taxon>Chordata</taxon>
        <taxon>Craniata</taxon>
        <taxon>Vertebrata</taxon>
        <taxon>Euteleostomi</taxon>
        <taxon>Mammalia</taxon>
        <taxon>Eutheria</taxon>
        <taxon>Euarchontoglires</taxon>
        <taxon>Glires</taxon>
        <taxon>Rodentia</taxon>
        <taxon>Myomorpha</taxon>
        <taxon>Muroidea</taxon>
        <taxon>Muridae</taxon>
        <taxon>Murinae</taxon>
        <taxon>Mus</taxon>
        <taxon>Mus</taxon>
    </lineage>
</organism>
<gene>
    <name evidence="4" type="primary">Pla2g3</name>
</gene>
<dbReference type="CDD" id="cd04705">
    <property type="entry name" value="PLA2_group_III_like"/>
    <property type="match status" value="1"/>
</dbReference>
<protein>
    <recommendedName>
        <fullName evidence="2">Phospholipase A2-like central domain-containing protein</fullName>
    </recommendedName>
</protein>
<reference evidence="3" key="5">
    <citation type="submission" date="2001-07" db="EMBL/GenBank/DDBJ databases">
        <authorList>
            <person name="Adachi J."/>
            <person name="Aizawa K."/>
            <person name="Akimura T."/>
            <person name="Arakawa T."/>
            <person name="Bono H."/>
            <person name="Carninci P."/>
            <person name="Fukuda S."/>
            <person name="Furuno M."/>
            <person name="Hanagaki T."/>
            <person name="Hara A."/>
            <person name="Hashizume W."/>
            <person name="Hayashida K."/>
            <person name="Hayatsu N."/>
            <person name="Hiramoto K."/>
            <person name="Hiraoka T."/>
            <person name="Hirozane T."/>
            <person name="Hori F."/>
            <person name="Imotani K."/>
            <person name="Ishii Y."/>
            <person name="Itoh M."/>
            <person name="Kagawa I."/>
            <person name="Kasukawa T."/>
            <person name="Katoh H."/>
            <person name="Kawai J."/>
            <person name="Kojima Y."/>
            <person name="Kondo S."/>
            <person name="Konno H."/>
            <person name="Kouda M."/>
            <person name="Koya S."/>
            <person name="Kurihara C."/>
            <person name="Matsuyama T."/>
            <person name="Miyazaki A."/>
            <person name="Murata M."/>
            <person name="Nakamura M."/>
            <person name="Nishi K."/>
            <person name="Nomura K."/>
            <person name="Numazaki R."/>
            <person name="Ohno M."/>
            <person name="Ohsato N."/>
            <person name="Okazaki Y."/>
            <person name="Saito R."/>
            <person name="Saitoh H."/>
            <person name="Sakai C."/>
            <person name="Sakai K."/>
            <person name="Sakazume N."/>
            <person name="Sano H."/>
            <person name="Sasaki D."/>
            <person name="Shibata K."/>
            <person name="Shinagawa A."/>
            <person name="Shiraki T."/>
            <person name="Sogabe Y."/>
            <person name="Tagami M."/>
            <person name="Tagawa A."/>
            <person name="Takahashi F."/>
            <person name="Takaku-Akahira S."/>
            <person name="Takeda Y."/>
            <person name="Tanaka T."/>
            <person name="Tomaru A."/>
            <person name="Toya T."/>
            <person name="Yasunishi A."/>
            <person name="Muramatsu M."/>
            <person name="Hayashizaki Y."/>
        </authorList>
    </citation>
    <scope>NUCLEOTIDE SEQUENCE</scope>
    <source>
        <strain evidence="3">C57BL/6J</strain>
        <tissue evidence="3">Corpora quadrigemina</tissue>
    </source>
</reference>
<evidence type="ECO:0000259" key="2">
    <source>
        <dbReference type="Pfam" id="PF05826"/>
    </source>
</evidence>
<dbReference type="Gene3D" id="1.20.90.10">
    <property type="entry name" value="Phospholipase A2 domain"/>
    <property type="match status" value="2"/>
</dbReference>
<feature type="compositionally biased region" description="Low complexity" evidence="1">
    <location>
        <begin position="137"/>
        <end position="147"/>
    </location>
</feature>
<dbReference type="EMBL" id="AK046215">
    <property type="protein sequence ID" value="BAC32640.1"/>
    <property type="molecule type" value="mRNA"/>
</dbReference>
<reference evidence="3" key="2">
    <citation type="journal article" date="2000" name="Genome Res.">
        <title>Normalization and subtraction of cap-trapper-selected cDNAs to prepare full-length cDNA libraries for rapid discovery of new genes.</title>
        <authorList>
            <person name="Carninci P."/>
            <person name="Shibata Y."/>
            <person name="Hayatsu N."/>
            <person name="Sugahara Y."/>
            <person name="Shibata K."/>
            <person name="Itoh M."/>
            <person name="Konno H."/>
            <person name="Okazaki Y."/>
            <person name="Muramatsu M."/>
            <person name="Hayashizaki Y."/>
        </authorList>
    </citation>
    <scope>NUCLEOTIDE SEQUENCE</scope>
    <source>
        <strain evidence="3">C57BL/6J</strain>
        <tissue evidence="3">Corpora quadrigemina</tissue>
    </source>
</reference>
<proteinExistence type="evidence at transcript level"/>
<dbReference type="Pfam" id="PF05826">
    <property type="entry name" value="Phospholip_A2_2"/>
    <property type="match status" value="2"/>
</dbReference>
<evidence type="ECO:0000313" key="3">
    <source>
        <dbReference type="EMBL" id="BAC32640.1"/>
    </source>
</evidence>
<reference evidence="3" key="1">
    <citation type="journal article" date="1999" name="Methods Enzymol.">
        <title>High-efficiency full-length cDNA cloning.</title>
        <authorList>
            <person name="Carninci P."/>
            <person name="Hayashizaki Y."/>
        </authorList>
    </citation>
    <scope>NUCLEOTIDE SEQUENCE</scope>
    <source>
        <strain evidence="3">C57BL/6J</strain>
        <tissue evidence="3">Corpora quadrigemina</tissue>
    </source>
</reference>
<evidence type="ECO:0000256" key="1">
    <source>
        <dbReference type="SAM" id="MobiDB-lite"/>
    </source>
</evidence>
<dbReference type="GO" id="GO:0050482">
    <property type="term" value="P:arachidonate secretion"/>
    <property type="evidence" value="ECO:0007669"/>
    <property type="project" value="InterPro"/>
</dbReference>